<evidence type="ECO:0000313" key="6">
    <source>
        <dbReference type="EMBL" id="KAF7354392.1"/>
    </source>
</evidence>
<keyword evidence="4" id="KW-0812">Transmembrane</keyword>
<keyword evidence="7" id="KW-1185">Reference proteome</keyword>
<evidence type="ECO:0000256" key="4">
    <source>
        <dbReference type="SAM" id="Phobius"/>
    </source>
</evidence>
<dbReference type="GO" id="GO:0016020">
    <property type="term" value="C:membrane"/>
    <property type="evidence" value="ECO:0007669"/>
    <property type="project" value="UniProtKB-SubCell"/>
</dbReference>
<sequence length="404" mass="42810">MDMQGLKPVLRKEDLDEKDPDTNKAQEDLDLQSRPSSESSTNVDDFPDGGLRAWAVVLGAFCTFFATAWIGSVARCMIFLPGVLVGRLSDLGYFQATFATGSVLIIAGTFLIPVCTLYWHFLLCQGFMIGIGYGLTYGPCVTIITHWWKRKRALAFGVASSGSAVGGVFFPVALRNIIPRVGFSWTLRIMGFILILTFGVANLCLARRLPPHKAAGGLFGLHVFRNPAFSAWALSAFLGLFGAFNVGAYVTSSAVSYGISSNIAFYFVAMYNGASLFGSVGLGFLADRLGAMNILIPTTISIGIITIVWPFCGTVASLCVISVLYGLTLGAFGALGLVPIAAMGGTEDLGRRMGIMNTVLGIGTLCGAPLAGLLTGTSLGFKGVGYFSGGMIFGGPYSWLCLDF</sequence>
<organism evidence="6 7">
    <name type="scientific">Mycena venus</name>
    <dbReference type="NCBI Taxonomy" id="2733690"/>
    <lineage>
        <taxon>Eukaryota</taxon>
        <taxon>Fungi</taxon>
        <taxon>Dikarya</taxon>
        <taxon>Basidiomycota</taxon>
        <taxon>Agaricomycotina</taxon>
        <taxon>Agaricomycetes</taxon>
        <taxon>Agaricomycetidae</taxon>
        <taxon>Agaricales</taxon>
        <taxon>Marasmiineae</taxon>
        <taxon>Mycenaceae</taxon>
        <taxon>Mycena</taxon>
    </lineage>
</organism>
<feature type="transmembrane region" description="Helical" evidence="4">
    <location>
        <begin position="354"/>
        <end position="372"/>
    </location>
</feature>
<keyword evidence="4" id="KW-1133">Transmembrane helix</keyword>
<keyword evidence="4" id="KW-0472">Membrane</keyword>
<evidence type="ECO:0000256" key="3">
    <source>
        <dbReference type="SAM" id="MobiDB-lite"/>
    </source>
</evidence>
<feature type="compositionally biased region" description="Basic and acidic residues" evidence="3">
    <location>
        <begin position="10"/>
        <end position="27"/>
    </location>
</feature>
<feature type="transmembrane region" description="Helical" evidence="4">
    <location>
        <begin position="227"/>
        <end position="251"/>
    </location>
</feature>
<dbReference type="AlphaFoldDB" id="A0A8H6Y858"/>
<feature type="region of interest" description="Disordered" evidence="3">
    <location>
        <begin position="1"/>
        <end position="44"/>
    </location>
</feature>
<dbReference type="SUPFAM" id="SSF103473">
    <property type="entry name" value="MFS general substrate transporter"/>
    <property type="match status" value="1"/>
</dbReference>
<comment type="subcellular location">
    <subcellularLocation>
        <location evidence="1">Membrane</location>
        <topology evidence="1">Multi-pass membrane protein</topology>
    </subcellularLocation>
</comment>
<name>A0A8H6Y858_9AGAR</name>
<evidence type="ECO:0000259" key="5">
    <source>
        <dbReference type="PROSITE" id="PS50850"/>
    </source>
</evidence>
<dbReference type="InterPro" id="IPR011701">
    <property type="entry name" value="MFS"/>
</dbReference>
<feature type="compositionally biased region" description="Polar residues" evidence="3">
    <location>
        <begin position="33"/>
        <end position="43"/>
    </location>
</feature>
<dbReference type="InterPro" id="IPR050327">
    <property type="entry name" value="Proton-linked_MCT"/>
</dbReference>
<evidence type="ECO:0000256" key="2">
    <source>
        <dbReference type="ARBA" id="ARBA00006727"/>
    </source>
</evidence>
<dbReference type="GO" id="GO:0022857">
    <property type="term" value="F:transmembrane transporter activity"/>
    <property type="evidence" value="ECO:0007669"/>
    <property type="project" value="InterPro"/>
</dbReference>
<dbReference type="Pfam" id="PF07690">
    <property type="entry name" value="MFS_1"/>
    <property type="match status" value="1"/>
</dbReference>
<accession>A0A8H6Y858</accession>
<protein>
    <submittedName>
        <fullName evidence="6">MFS general substrate transporter</fullName>
    </submittedName>
</protein>
<feature type="transmembrane region" description="Helical" evidence="4">
    <location>
        <begin position="118"/>
        <end position="141"/>
    </location>
</feature>
<proteinExistence type="inferred from homology"/>
<feature type="transmembrane region" description="Helical" evidence="4">
    <location>
        <begin position="263"/>
        <end position="285"/>
    </location>
</feature>
<feature type="domain" description="Major facilitator superfamily (MFS) profile" evidence="5">
    <location>
        <begin position="228"/>
        <end position="404"/>
    </location>
</feature>
<feature type="transmembrane region" description="Helical" evidence="4">
    <location>
        <begin position="384"/>
        <end position="402"/>
    </location>
</feature>
<feature type="transmembrane region" description="Helical" evidence="4">
    <location>
        <begin position="292"/>
        <end position="309"/>
    </location>
</feature>
<dbReference type="PANTHER" id="PTHR11360">
    <property type="entry name" value="MONOCARBOXYLATE TRANSPORTER"/>
    <property type="match status" value="1"/>
</dbReference>
<feature type="transmembrane region" description="Helical" evidence="4">
    <location>
        <begin position="53"/>
        <end position="80"/>
    </location>
</feature>
<feature type="transmembrane region" description="Helical" evidence="4">
    <location>
        <begin position="153"/>
        <end position="173"/>
    </location>
</feature>
<reference evidence="6" key="1">
    <citation type="submission" date="2020-05" db="EMBL/GenBank/DDBJ databases">
        <title>Mycena genomes resolve the evolution of fungal bioluminescence.</title>
        <authorList>
            <person name="Tsai I.J."/>
        </authorList>
    </citation>
    <scope>NUCLEOTIDE SEQUENCE</scope>
    <source>
        <strain evidence="6">CCC161011</strain>
    </source>
</reference>
<comment type="caution">
    <text evidence="6">The sequence shown here is derived from an EMBL/GenBank/DDBJ whole genome shotgun (WGS) entry which is preliminary data.</text>
</comment>
<feature type="transmembrane region" description="Helical" evidence="4">
    <location>
        <begin position="185"/>
        <end position="206"/>
    </location>
</feature>
<dbReference type="OrthoDB" id="3004042at2759"/>
<feature type="transmembrane region" description="Helical" evidence="4">
    <location>
        <begin position="92"/>
        <end position="112"/>
    </location>
</feature>
<dbReference type="Gene3D" id="1.20.1250.20">
    <property type="entry name" value="MFS general substrate transporter like domains"/>
    <property type="match status" value="2"/>
</dbReference>
<feature type="transmembrane region" description="Helical" evidence="4">
    <location>
        <begin position="315"/>
        <end position="342"/>
    </location>
</feature>
<dbReference type="PANTHER" id="PTHR11360:SF234">
    <property type="entry name" value="MFS-TYPE TRANSPORTER DBAD-RELATED"/>
    <property type="match status" value="1"/>
</dbReference>
<comment type="similarity">
    <text evidence="2">Belongs to the major facilitator superfamily. Monocarboxylate porter (TC 2.A.1.13) family.</text>
</comment>
<dbReference type="InterPro" id="IPR020846">
    <property type="entry name" value="MFS_dom"/>
</dbReference>
<dbReference type="PROSITE" id="PS50850">
    <property type="entry name" value="MFS"/>
    <property type="match status" value="1"/>
</dbReference>
<dbReference type="EMBL" id="JACAZI010000008">
    <property type="protein sequence ID" value="KAF7354392.1"/>
    <property type="molecule type" value="Genomic_DNA"/>
</dbReference>
<evidence type="ECO:0000256" key="1">
    <source>
        <dbReference type="ARBA" id="ARBA00004141"/>
    </source>
</evidence>
<dbReference type="Proteomes" id="UP000620124">
    <property type="component" value="Unassembled WGS sequence"/>
</dbReference>
<dbReference type="InterPro" id="IPR036259">
    <property type="entry name" value="MFS_trans_sf"/>
</dbReference>
<evidence type="ECO:0000313" key="7">
    <source>
        <dbReference type="Proteomes" id="UP000620124"/>
    </source>
</evidence>
<gene>
    <name evidence="6" type="ORF">MVEN_01128100</name>
</gene>